<evidence type="ECO:0000259" key="3">
    <source>
        <dbReference type="Pfam" id="PF01764"/>
    </source>
</evidence>
<dbReference type="InterPro" id="IPR029058">
    <property type="entry name" value="AB_hydrolase_fold"/>
</dbReference>
<dbReference type="GeneID" id="17263535"/>
<organism evidence="4 5">
    <name type="scientific">Emiliania huxleyi (strain CCMP1516)</name>
    <dbReference type="NCBI Taxonomy" id="280463"/>
    <lineage>
        <taxon>Eukaryota</taxon>
        <taxon>Haptista</taxon>
        <taxon>Haptophyta</taxon>
        <taxon>Prymnesiophyceae</taxon>
        <taxon>Isochrysidales</taxon>
        <taxon>Noelaerhabdaceae</taxon>
        <taxon>Emiliania</taxon>
    </lineage>
</organism>
<feature type="transmembrane region" description="Helical" evidence="2">
    <location>
        <begin position="329"/>
        <end position="350"/>
    </location>
</feature>
<dbReference type="SUPFAM" id="SSF53474">
    <property type="entry name" value="alpha/beta-Hydrolases"/>
    <property type="match status" value="1"/>
</dbReference>
<sequence>MATFLYNSSLAARLVSFADAAYCGDDAHGGTGSLTSWTCPPCSLAAGFALVGVIASSKHATFAFGGIDAGLGGSPVLAFRGAVLQPNIDDYEDNKLVPWWPNGTTVHRGLLRSYYSLRQQALALARRLVASAPGRPLYITGHSLGASQAALAALDLSANLSGARVRLLTFGEMRIGDAALAERYAAQPNLRTWRVTHRADHAPQYPARDLPTPSHSFRHHGTEVWYPDGLAANNGVAGAAGTALHFRVCDGDGEDPACEASVPTGLLNWLDHDFYINHSMWCCSAACESADGCPASCTFPFPKPPASPSLHGTPQSGGNNVLLGVEVGMGAGVPLVIGGAASAAAVAYWWRYHRPRSSHRLDAPPRRGKPSRLVMMPDGRIVEELELEPAGTEPAHAASSASVESGRV</sequence>
<feature type="domain" description="Fungal lipase-type" evidence="3">
    <location>
        <begin position="99"/>
        <end position="208"/>
    </location>
</feature>
<feature type="region of interest" description="Disordered" evidence="1">
    <location>
        <begin position="387"/>
        <end position="408"/>
    </location>
</feature>
<evidence type="ECO:0000313" key="4">
    <source>
        <dbReference type="EnsemblProtists" id="EOD17385"/>
    </source>
</evidence>
<dbReference type="KEGG" id="ehx:EMIHUDRAFT_102626"/>
<keyword evidence="5" id="KW-1185">Reference proteome</keyword>
<dbReference type="Proteomes" id="UP000013827">
    <property type="component" value="Unassembled WGS sequence"/>
</dbReference>
<protein>
    <recommendedName>
        <fullName evidence="3">Fungal lipase-type domain-containing protein</fullName>
    </recommendedName>
</protein>
<dbReference type="RefSeq" id="XP_005769814.1">
    <property type="nucleotide sequence ID" value="XM_005769757.1"/>
</dbReference>
<evidence type="ECO:0000313" key="5">
    <source>
        <dbReference type="Proteomes" id="UP000013827"/>
    </source>
</evidence>
<dbReference type="InterPro" id="IPR002921">
    <property type="entry name" value="Fungal_lipase-type"/>
</dbReference>
<evidence type="ECO:0000256" key="2">
    <source>
        <dbReference type="SAM" id="Phobius"/>
    </source>
</evidence>
<proteinExistence type="predicted"/>
<keyword evidence="2" id="KW-0812">Transmembrane</keyword>
<reference evidence="5" key="1">
    <citation type="journal article" date="2013" name="Nature">
        <title>Pan genome of the phytoplankton Emiliania underpins its global distribution.</title>
        <authorList>
            <person name="Read B.A."/>
            <person name="Kegel J."/>
            <person name="Klute M.J."/>
            <person name="Kuo A."/>
            <person name="Lefebvre S.C."/>
            <person name="Maumus F."/>
            <person name="Mayer C."/>
            <person name="Miller J."/>
            <person name="Monier A."/>
            <person name="Salamov A."/>
            <person name="Young J."/>
            <person name="Aguilar M."/>
            <person name="Claverie J.M."/>
            <person name="Frickenhaus S."/>
            <person name="Gonzalez K."/>
            <person name="Herman E.K."/>
            <person name="Lin Y.C."/>
            <person name="Napier J."/>
            <person name="Ogata H."/>
            <person name="Sarno A.F."/>
            <person name="Shmutz J."/>
            <person name="Schroeder D."/>
            <person name="de Vargas C."/>
            <person name="Verret F."/>
            <person name="von Dassow P."/>
            <person name="Valentin K."/>
            <person name="Van de Peer Y."/>
            <person name="Wheeler G."/>
            <person name="Dacks J.B."/>
            <person name="Delwiche C.F."/>
            <person name="Dyhrman S.T."/>
            <person name="Glockner G."/>
            <person name="John U."/>
            <person name="Richards T."/>
            <person name="Worden A.Z."/>
            <person name="Zhang X."/>
            <person name="Grigoriev I.V."/>
            <person name="Allen A.E."/>
            <person name="Bidle K."/>
            <person name="Borodovsky M."/>
            <person name="Bowler C."/>
            <person name="Brownlee C."/>
            <person name="Cock J.M."/>
            <person name="Elias M."/>
            <person name="Gladyshev V.N."/>
            <person name="Groth M."/>
            <person name="Guda C."/>
            <person name="Hadaegh A."/>
            <person name="Iglesias-Rodriguez M.D."/>
            <person name="Jenkins J."/>
            <person name="Jones B.M."/>
            <person name="Lawson T."/>
            <person name="Leese F."/>
            <person name="Lindquist E."/>
            <person name="Lobanov A."/>
            <person name="Lomsadze A."/>
            <person name="Malik S.B."/>
            <person name="Marsh M.E."/>
            <person name="Mackinder L."/>
            <person name="Mock T."/>
            <person name="Mueller-Roeber B."/>
            <person name="Pagarete A."/>
            <person name="Parker M."/>
            <person name="Probert I."/>
            <person name="Quesneville H."/>
            <person name="Raines C."/>
            <person name="Rensing S.A."/>
            <person name="Riano-Pachon D.M."/>
            <person name="Richier S."/>
            <person name="Rokitta S."/>
            <person name="Shiraiwa Y."/>
            <person name="Soanes D.M."/>
            <person name="van der Giezen M."/>
            <person name="Wahlund T.M."/>
            <person name="Williams B."/>
            <person name="Wilson W."/>
            <person name="Wolfe G."/>
            <person name="Wurch L.L."/>
        </authorList>
    </citation>
    <scope>NUCLEOTIDE SEQUENCE</scope>
</reference>
<dbReference type="PaxDb" id="2903-EOD17385"/>
<dbReference type="PANTHER" id="PTHR45856">
    <property type="entry name" value="ALPHA/BETA-HYDROLASES SUPERFAMILY PROTEIN"/>
    <property type="match status" value="1"/>
</dbReference>
<dbReference type="GO" id="GO:0006629">
    <property type="term" value="P:lipid metabolic process"/>
    <property type="evidence" value="ECO:0007669"/>
    <property type="project" value="InterPro"/>
</dbReference>
<dbReference type="eggNOG" id="KOG4569">
    <property type="taxonomic scope" value="Eukaryota"/>
</dbReference>
<evidence type="ECO:0000256" key="1">
    <source>
        <dbReference type="SAM" id="MobiDB-lite"/>
    </source>
</evidence>
<dbReference type="PANTHER" id="PTHR45856:SF11">
    <property type="entry name" value="FUNGAL LIPASE-LIKE DOMAIN-CONTAINING PROTEIN"/>
    <property type="match status" value="1"/>
</dbReference>
<dbReference type="EnsemblProtists" id="EOD17385">
    <property type="protein sequence ID" value="EOD17385"/>
    <property type="gene ID" value="EMIHUDRAFT_102626"/>
</dbReference>
<dbReference type="Gene3D" id="3.40.50.1820">
    <property type="entry name" value="alpha/beta hydrolase"/>
    <property type="match status" value="1"/>
</dbReference>
<feature type="compositionally biased region" description="Polar residues" evidence="1">
    <location>
        <begin position="399"/>
        <end position="408"/>
    </location>
</feature>
<keyword evidence="2" id="KW-0472">Membrane</keyword>
<keyword evidence="2" id="KW-1133">Transmembrane helix</keyword>
<reference evidence="4" key="2">
    <citation type="submission" date="2024-10" db="UniProtKB">
        <authorList>
            <consortium name="EnsemblProtists"/>
        </authorList>
    </citation>
    <scope>IDENTIFICATION</scope>
</reference>
<dbReference type="CDD" id="cd00519">
    <property type="entry name" value="Lipase_3"/>
    <property type="match status" value="1"/>
</dbReference>
<dbReference type="AlphaFoldDB" id="A0A0D3J1K0"/>
<accession>A0A0D3J1K0</accession>
<dbReference type="InterPro" id="IPR051218">
    <property type="entry name" value="Sec_MonoDiacylglyc_Lipase"/>
</dbReference>
<dbReference type="HOGENOM" id="CLU_675162_0_0_1"/>
<name>A0A0D3J1K0_EMIH1</name>
<dbReference type="Pfam" id="PF01764">
    <property type="entry name" value="Lipase_3"/>
    <property type="match status" value="1"/>
</dbReference>